<keyword evidence="5" id="KW-1185">Reference proteome</keyword>
<evidence type="ECO:0000256" key="1">
    <source>
        <dbReference type="ARBA" id="ARBA00004370"/>
    </source>
</evidence>
<dbReference type="CDD" id="cd06575">
    <property type="entry name" value="PASTA_Pbp2x-like_2"/>
    <property type="match status" value="1"/>
</dbReference>
<dbReference type="InterPro" id="IPR050515">
    <property type="entry name" value="Beta-lactam/transpept"/>
</dbReference>
<keyword evidence="2" id="KW-0645">Protease</keyword>
<dbReference type="InterPro" id="IPR005543">
    <property type="entry name" value="PASTA_dom"/>
</dbReference>
<evidence type="ECO:0000256" key="2">
    <source>
        <dbReference type="ARBA" id="ARBA00022645"/>
    </source>
</evidence>
<dbReference type="GO" id="GO:0051301">
    <property type="term" value="P:cell division"/>
    <property type="evidence" value="ECO:0007669"/>
    <property type="project" value="UniProtKB-KW"/>
</dbReference>
<dbReference type="PANTHER" id="PTHR30627">
    <property type="entry name" value="PEPTIDOGLYCAN D,D-TRANSPEPTIDASE"/>
    <property type="match status" value="1"/>
</dbReference>
<dbReference type="GO" id="GO:0005886">
    <property type="term" value="C:plasma membrane"/>
    <property type="evidence" value="ECO:0007669"/>
    <property type="project" value="TreeGrafter"/>
</dbReference>
<dbReference type="RefSeq" id="WP_089365754.1">
    <property type="nucleotide sequence ID" value="NZ_CP023863.1"/>
</dbReference>
<sequence>MSKFDNSKIMPRYSVIAIIMSLIAVAVIGKTIYTMTAGRSYWMEVAASQKKDSVSIKPTRGNILSCNGQLMASSIPEFKVYMDFNALKVAGNDTAFIDSINYISKGLNNIFPEKSASYFKQYLMEGYHKVSKHWPIWNERIDYNTFKEIQSLPIFKNENKNKSGFHWDKFNARRRPFGSLAQRTIGDMFGAKDTARCGLELSYDSILRGTNGIIHRRKVRNRFLNITDTPPVDGADIITTIDVSMQDLAERALIDELKEINGNVGVAIVMEVATGDVKAIVNLDKCSDGEYREVKNHAVSDLLEPGSVFKTASIMTALDDGVVDTMYTVQTGPGVWNMYGRDMKDHNWTRGGYGTLTLPWTLKYSSNIGVSRIIDLHYHKNPEKFVQGIYDLGLATDFHIPIVGYSPARIRMPHKNSRGQYVNWSATALPWMSIGYETQIPPISTITFYNAIANGGKLMQPRFVKQIVKNGEVIYDNPPKVLKEHIAKESTIKQITRILTEVVSEGLGKKAGSDKFLVAGKTGTAQMSKGALGYKTGGTNYLLSFAGFFPANNPRYSCIVCIQKTGLPASGGGMSGVVFHHIAEGIMAQSLKLNVTDARDKESILIPTAKTGNLLATDYVLNALGFNITNGWNGSLPFGNPIWGKTITNSKTLSFQKENLSKAHLVPDVHGMGARDAVYLMETHGIKAIIIGRGRVIQQSLAPGEKVKKGMRCELRMG</sequence>
<dbReference type="AlphaFoldDB" id="A0A2K9H600"/>
<dbReference type="Gene3D" id="3.90.1310.10">
    <property type="entry name" value="Penicillin-binding protein 2a (Domain 2)"/>
    <property type="match status" value="1"/>
</dbReference>
<dbReference type="PROSITE" id="PS51178">
    <property type="entry name" value="PASTA"/>
    <property type="match status" value="1"/>
</dbReference>
<keyword evidence="4" id="KW-0131">Cell cycle</keyword>
<dbReference type="PANTHER" id="PTHR30627:SF1">
    <property type="entry name" value="PEPTIDOGLYCAN D,D-TRANSPEPTIDASE FTSI"/>
    <property type="match status" value="1"/>
</dbReference>
<dbReference type="InterPro" id="IPR005311">
    <property type="entry name" value="PBP_dimer"/>
</dbReference>
<evidence type="ECO:0000313" key="4">
    <source>
        <dbReference type="EMBL" id="SNR73023.1"/>
    </source>
</evidence>
<dbReference type="InterPro" id="IPR001460">
    <property type="entry name" value="PCN-bd_Tpept"/>
</dbReference>
<organism evidence="4 5">
    <name type="scientific">Prevotella jejuni</name>
    <dbReference type="NCBI Taxonomy" id="1177574"/>
    <lineage>
        <taxon>Bacteria</taxon>
        <taxon>Pseudomonadati</taxon>
        <taxon>Bacteroidota</taxon>
        <taxon>Bacteroidia</taxon>
        <taxon>Bacteroidales</taxon>
        <taxon>Prevotellaceae</taxon>
        <taxon>Prevotella</taxon>
    </lineage>
</organism>
<name>A0A2K9H600_9BACT</name>
<accession>A0A2K9H600</accession>
<dbReference type="SUPFAM" id="SSF56519">
    <property type="entry name" value="Penicillin binding protein dimerisation domain"/>
    <property type="match status" value="1"/>
</dbReference>
<dbReference type="InterPro" id="IPR012338">
    <property type="entry name" value="Beta-lactam/transpept-like"/>
</dbReference>
<keyword evidence="2" id="KW-0378">Hydrolase</keyword>
<keyword evidence="3" id="KW-0472">Membrane</keyword>
<dbReference type="Pfam" id="PF03793">
    <property type="entry name" value="PASTA"/>
    <property type="match status" value="1"/>
</dbReference>
<keyword evidence="4" id="KW-0132">Cell division</keyword>
<dbReference type="GO" id="GO:0071555">
    <property type="term" value="P:cell wall organization"/>
    <property type="evidence" value="ECO:0007669"/>
    <property type="project" value="TreeGrafter"/>
</dbReference>
<dbReference type="Pfam" id="PF03717">
    <property type="entry name" value="PBP_dimer"/>
    <property type="match status" value="1"/>
</dbReference>
<protein>
    <submittedName>
        <fullName evidence="4">Cell division protein FtsI (Penicillin-binding protein 3)</fullName>
    </submittedName>
</protein>
<dbReference type="GeneID" id="94028019"/>
<proteinExistence type="predicted"/>
<dbReference type="Proteomes" id="UP000198427">
    <property type="component" value="Unassembled WGS sequence"/>
</dbReference>
<dbReference type="Gene3D" id="3.40.710.10">
    <property type="entry name" value="DD-peptidase/beta-lactamase superfamily"/>
    <property type="match status" value="1"/>
</dbReference>
<evidence type="ECO:0000256" key="3">
    <source>
        <dbReference type="ARBA" id="ARBA00023136"/>
    </source>
</evidence>
<comment type="caution">
    <text evidence="4">The sequence shown here is derived from an EMBL/GenBank/DDBJ whole genome shotgun (WGS) entry which is preliminary data.</text>
</comment>
<dbReference type="GO" id="GO:0004180">
    <property type="term" value="F:carboxypeptidase activity"/>
    <property type="evidence" value="ECO:0007669"/>
    <property type="project" value="UniProtKB-KW"/>
</dbReference>
<dbReference type="SUPFAM" id="SSF56601">
    <property type="entry name" value="beta-lactamase/transpeptidase-like"/>
    <property type="match status" value="1"/>
</dbReference>
<comment type="subcellular location">
    <subcellularLocation>
        <location evidence="1">Membrane</location>
    </subcellularLocation>
</comment>
<dbReference type="KEGG" id="pje:CRM71_01000"/>
<reference evidence="4 5" key="1">
    <citation type="submission" date="2017-06" db="EMBL/GenBank/DDBJ databases">
        <authorList>
            <person name="Varghese N."/>
            <person name="Submissions S."/>
        </authorList>
    </citation>
    <scope>NUCLEOTIDE SEQUENCE [LARGE SCALE GENOMIC DNA]</scope>
    <source>
        <strain evidence="4 5">DSM 26989</strain>
    </source>
</reference>
<dbReference type="InterPro" id="IPR036138">
    <property type="entry name" value="PBP_dimer_sf"/>
</dbReference>
<dbReference type="GO" id="GO:0008658">
    <property type="term" value="F:penicillin binding"/>
    <property type="evidence" value="ECO:0007669"/>
    <property type="project" value="InterPro"/>
</dbReference>
<dbReference type="OrthoDB" id="9804124at2"/>
<evidence type="ECO:0000313" key="5">
    <source>
        <dbReference type="Proteomes" id="UP000198427"/>
    </source>
</evidence>
<keyword evidence="2" id="KW-0121">Carboxypeptidase</keyword>
<gene>
    <name evidence="4" type="ORF">SAMN06265364_10755</name>
</gene>
<dbReference type="Pfam" id="PF00905">
    <property type="entry name" value="Transpeptidase"/>
    <property type="match status" value="1"/>
</dbReference>
<dbReference type="EMBL" id="FZNZ01000007">
    <property type="protein sequence ID" value="SNR73023.1"/>
    <property type="molecule type" value="Genomic_DNA"/>
</dbReference>
<dbReference type="Gene3D" id="3.30.450.330">
    <property type="match status" value="1"/>
</dbReference>
<dbReference type="SUPFAM" id="SSF54184">
    <property type="entry name" value="Penicillin-binding protein 2x (pbp-2x), c-terminal domain"/>
    <property type="match status" value="1"/>
</dbReference>